<dbReference type="AlphaFoldDB" id="D7CPP6"/>
<keyword evidence="3" id="KW-1185">Reference proteome</keyword>
<evidence type="ECO:0000313" key="2">
    <source>
        <dbReference type="EMBL" id="ADI02674.1"/>
    </source>
</evidence>
<protein>
    <submittedName>
        <fullName evidence="2">Flp pilus assembly protein CpaB</fullName>
    </submittedName>
</protein>
<dbReference type="EMBL" id="CP002048">
    <property type="protein sequence ID" value="ADI02674.1"/>
    <property type="molecule type" value="Genomic_DNA"/>
</dbReference>
<dbReference type="Pfam" id="PF08666">
    <property type="entry name" value="SAF"/>
    <property type="match status" value="1"/>
</dbReference>
<dbReference type="SMART" id="SM00858">
    <property type="entry name" value="SAF"/>
    <property type="match status" value="1"/>
</dbReference>
<reference evidence="3" key="1">
    <citation type="journal article" date="2010" name="Stand. Genomic Sci.">
        <title>Complete genome sequence of Syntrophothermus lipocalidus type strain (TGB-C1T).</title>
        <authorList>
            <consortium name="US DOE Joint Genome Institute (JGI-PGF)"/>
            <person name="Djao O."/>
            <person name="Zhang X."/>
            <person name="Lucas S."/>
            <person name="Lapidus A."/>
            <person name="Glavina Del Rio T."/>
            <person name="Nolan M."/>
            <person name="Tice H."/>
            <person name="Cheng J."/>
            <person name="Han C."/>
            <person name="Tapia R."/>
            <person name="Goodwin L."/>
            <person name="Pitluck S."/>
            <person name="Liolios K."/>
            <person name="Ivanova N."/>
            <person name="Mavromatis K."/>
            <person name="Mikhailova N."/>
            <person name="Ovchinnikova G."/>
            <person name="Pati A."/>
            <person name="Brambilla E."/>
            <person name="Chen A."/>
            <person name="Palaniappan K."/>
            <person name="Land M."/>
            <person name="Hauser L."/>
            <person name="Chang Y."/>
            <person name="Jeffries C."/>
            <person name="Rohde M."/>
            <person name="Sikorski J."/>
            <person name="Spring S."/>
            <person name="Goker M."/>
            <person name="Detter J."/>
            <person name="Woyke T."/>
            <person name="Bristow J."/>
            <person name="Eisen J."/>
            <person name="Markowitz V."/>
            <person name="Hugenholtz P."/>
            <person name="Kyrpides N."/>
            <person name="Klenk H."/>
        </authorList>
    </citation>
    <scope>NUCLEOTIDE SEQUENCE [LARGE SCALE GENOMIC DNA]</scope>
    <source>
        <strain evidence="3">DSM 12680 / TGB-C1</strain>
    </source>
</reference>
<organism evidence="2 3">
    <name type="scientific">Syntrophothermus lipocalidus (strain DSM 12680 / TGB-C1)</name>
    <dbReference type="NCBI Taxonomy" id="643648"/>
    <lineage>
        <taxon>Bacteria</taxon>
        <taxon>Bacillati</taxon>
        <taxon>Bacillota</taxon>
        <taxon>Clostridia</taxon>
        <taxon>Eubacteriales</taxon>
        <taxon>Syntrophomonadaceae</taxon>
        <taxon>Syntrophothermus</taxon>
    </lineage>
</organism>
<dbReference type="HOGENOM" id="CLU_057068_3_1_9"/>
<evidence type="ECO:0000259" key="1">
    <source>
        <dbReference type="SMART" id="SM00858"/>
    </source>
</evidence>
<name>D7CPP6_SYNLT</name>
<evidence type="ECO:0000313" key="3">
    <source>
        <dbReference type="Proteomes" id="UP000000378"/>
    </source>
</evidence>
<dbReference type="InterPro" id="IPR031571">
    <property type="entry name" value="RcpC_dom"/>
</dbReference>
<dbReference type="STRING" id="643648.Slip_1921"/>
<dbReference type="eggNOG" id="COG3745">
    <property type="taxonomic scope" value="Bacteria"/>
</dbReference>
<reference evidence="2 3" key="2">
    <citation type="journal article" date="2010" name="Stand. Genomic Sci.">
        <title>Complete genome sequence of Syntrophothermus lipocalidus type strain (TGB-C1).</title>
        <authorList>
            <person name="Djao O.D."/>
            <person name="Zhang X."/>
            <person name="Lucas S."/>
            <person name="Lapidus A."/>
            <person name="Del Rio T.G."/>
            <person name="Nolan M."/>
            <person name="Tice H."/>
            <person name="Cheng J.F."/>
            <person name="Han C."/>
            <person name="Tapia R."/>
            <person name="Goodwin L."/>
            <person name="Pitluck S."/>
            <person name="Liolios K."/>
            <person name="Ivanova N."/>
            <person name="Mavromatis K."/>
            <person name="Mikhailova N."/>
            <person name="Ovchinnikova G."/>
            <person name="Pati A."/>
            <person name="Brambilla E."/>
            <person name="Chen A."/>
            <person name="Palaniappan K."/>
            <person name="Land M."/>
            <person name="Hauser L."/>
            <person name="Chang Y.J."/>
            <person name="Jeffries C.D."/>
            <person name="Rohde M."/>
            <person name="Sikorski J."/>
            <person name="Spring S."/>
            <person name="Goker M."/>
            <person name="Detter J.C."/>
            <person name="Woyke T."/>
            <person name="Bristow J."/>
            <person name="Eisen J.A."/>
            <person name="Markowitz V."/>
            <person name="Hugenholtz P."/>
            <person name="Kyrpides N.C."/>
            <person name="Klenk H.P."/>
        </authorList>
    </citation>
    <scope>NUCLEOTIDE SEQUENCE [LARGE SCALE GENOMIC DNA]</scope>
    <source>
        <strain evidence="3">DSM 12680 / TGB-C1</strain>
    </source>
</reference>
<dbReference type="NCBIfam" id="TIGR03177">
    <property type="entry name" value="pilus_cpaB"/>
    <property type="match status" value="1"/>
</dbReference>
<accession>D7CPP6</accession>
<feature type="domain" description="SAF" evidence="1">
    <location>
        <begin position="39"/>
        <end position="101"/>
    </location>
</feature>
<dbReference type="RefSeq" id="WP_013176076.1">
    <property type="nucleotide sequence ID" value="NC_014220.1"/>
</dbReference>
<dbReference type="Gene3D" id="3.90.1210.10">
    <property type="entry name" value="Antifreeze-like/N-acetylneuraminic acid synthase C-terminal domain"/>
    <property type="match status" value="1"/>
</dbReference>
<dbReference type="InterPro" id="IPR013974">
    <property type="entry name" value="SAF"/>
</dbReference>
<dbReference type="InterPro" id="IPR017592">
    <property type="entry name" value="Pilus_assmbl_Flp-typ_CpaB"/>
</dbReference>
<dbReference type="KEGG" id="slp:Slip_1921"/>
<sequence>MKGSKKYWILAILFGLAATVLAYRYIAGVKARYEPKNLVQVVVAATDIPKNSVITREKVKLELVPAQFAHPAAVRDLDEVVGRVAASYIVAGEEILSAKIISDAEKTNKLAYAVPMGKRAVSVPVNAVSGVSGLVRPGDRVDVIATVELASGQENVAVTSFILQDVEVLAVDQNLDETKPVPAAKEEAAPATTVTLAVTPEEARPLVLASEQGSIRLALRAPADHDRVMLPPVRLVDIVGGQ</sequence>
<dbReference type="CDD" id="cd11614">
    <property type="entry name" value="SAF_CpaB_FlgA_like"/>
    <property type="match status" value="1"/>
</dbReference>
<gene>
    <name evidence="2" type="ordered locus">Slip_1921</name>
</gene>
<proteinExistence type="predicted"/>
<dbReference type="Pfam" id="PF16976">
    <property type="entry name" value="RcpC"/>
    <property type="match status" value="1"/>
</dbReference>
<dbReference type="Proteomes" id="UP000000378">
    <property type="component" value="Chromosome"/>
</dbReference>